<feature type="region of interest" description="Disordered" evidence="1">
    <location>
        <begin position="89"/>
        <end position="110"/>
    </location>
</feature>
<keyword evidence="3" id="KW-1185">Reference proteome</keyword>
<feature type="compositionally biased region" description="Gly residues" evidence="1">
    <location>
        <begin position="280"/>
        <end position="299"/>
    </location>
</feature>
<comment type="caution">
    <text evidence="2">The sequence shown here is derived from an EMBL/GenBank/DDBJ whole genome shotgun (WGS) entry which is preliminary data.</text>
</comment>
<feature type="region of interest" description="Disordered" evidence="1">
    <location>
        <begin position="1"/>
        <end position="74"/>
    </location>
</feature>
<evidence type="ECO:0000256" key="1">
    <source>
        <dbReference type="SAM" id="MobiDB-lite"/>
    </source>
</evidence>
<reference evidence="2 3" key="1">
    <citation type="submission" date="2019-07" db="EMBL/GenBank/DDBJ databases">
        <title>Draft genome assembly of a fouling barnacle, Amphibalanus amphitrite (Darwin, 1854): The first reference genome for Thecostraca.</title>
        <authorList>
            <person name="Kim W."/>
        </authorList>
    </citation>
    <scope>NUCLEOTIDE SEQUENCE [LARGE SCALE GENOMIC DNA]</scope>
    <source>
        <strain evidence="2">SNU_AA5</strain>
        <tissue evidence="2">Soma without cirri and trophi</tissue>
    </source>
</reference>
<feature type="compositionally biased region" description="Low complexity" evidence="1">
    <location>
        <begin position="44"/>
        <end position="58"/>
    </location>
</feature>
<dbReference type="Proteomes" id="UP000440578">
    <property type="component" value="Unassembled WGS sequence"/>
</dbReference>
<proteinExistence type="predicted"/>
<feature type="compositionally biased region" description="Polar residues" evidence="1">
    <location>
        <begin position="216"/>
        <end position="233"/>
    </location>
</feature>
<feature type="compositionally biased region" description="Low complexity" evidence="1">
    <location>
        <begin position="307"/>
        <end position="332"/>
    </location>
</feature>
<accession>A0A6A4X856</accession>
<organism evidence="2 3">
    <name type="scientific">Amphibalanus amphitrite</name>
    <name type="common">Striped barnacle</name>
    <name type="synonym">Balanus amphitrite</name>
    <dbReference type="NCBI Taxonomy" id="1232801"/>
    <lineage>
        <taxon>Eukaryota</taxon>
        <taxon>Metazoa</taxon>
        <taxon>Ecdysozoa</taxon>
        <taxon>Arthropoda</taxon>
        <taxon>Crustacea</taxon>
        <taxon>Multicrustacea</taxon>
        <taxon>Cirripedia</taxon>
        <taxon>Thoracica</taxon>
        <taxon>Thoracicalcarea</taxon>
        <taxon>Balanomorpha</taxon>
        <taxon>Balanoidea</taxon>
        <taxon>Balanidae</taxon>
        <taxon>Amphibalaninae</taxon>
        <taxon>Amphibalanus</taxon>
    </lineage>
</organism>
<protein>
    <submittedName>
        <fullName evidence="2">Uncharacterized protein</fullName>
    </submittedName>
</protein>
<feature type="region of interest" description="Disordered" evidence="1">
    <location>
        <begin position="122"/>
        <end position="161"/>
    </location>
</feature>
<gene>
    <name evidence="2" type="ORF">FJT64_018488</name>
</gene>
<dbReference type="AlphaFoldDB" id="A0A6A4X856"/>
<name>A0A6A4X856_AMPAM</name>
<feature type="compositionally biased region" description="Low complexity" evidence="1">
    <location>
        <begin position="142"/>
        <end position="161"/>
    </location>
</feature>
<dbReference type="OrthoDB" id="3245100at2759"/>
<evidence type="ECO:0000313" key="2">
    <source>
        <dbReference type="EMBL" id="KAF0310532.1"/>
    </source>
</evidence>
<feature type="compositionally biased region" description="Basic and acidic residues" evidence="1">
    <location>
        <begin position="89"/>
        <end position="102"/>
    </location>
</feature>
<sequence length="332" mass="35682">MRVSRRGTILMVAPRQSPGNHPRGVAAKEPHSALKLAAVTPETGGSSRLDSTSGSSNGTSRLNGSAAAAHADMANPDCLVLERVQQRKERTVKRVEFSHRPELSGGDGETLHFSADLQYHTQYERQQSPPPAGPQTNGGGQPQPQQQLISRTQKQSTTQQVTTVTKVYRELHHIGPDGQLLEPGQAGDFSAYSAGGPPQHPHSPYTMDPYRPASPGSEQASRVSGRPVQSPQHPYSPYTMDPYRPASPGSEQGSRRNYDPYSAHGGYRDYEPYPPPPEYGGAGYGRAGSDYGPGYGAGRGLARRRLPGPAADAAVPVRPQRQPAARQGRAER</sequence>
<dbReference type="EMBL" id="VIIS01000304">
    <property type="protein sequence ID" value="KAF0310532.1"/>
    <property type="molecule type" value="Genomic_DNA"/>
</dbReference>
<feature type="region of interest" description="Disordered" evidence="1">
    <location>
        <begin position="176"/>
        <end position="332"/>
    </location>
</feature>
<evidence type="ECO:0000313" key="3">
    <source>
        <dbReference type="Proteomes" id="UP000440578"/>
    </source>
</evidence>